<dbReference type="OrthoDB" id="9763644at2"/>
<dbReference type="Proteomes" id="UP000194012">
    <property type="component" value="Unassembled WGS sequence"/>
</dbReference>
<gene>
    <name evidence="1" type="ORF">ROG8370_01610</name>
</gene>
<evidence type="ECO:0000313" key="1">
    <source>
        <dbReference type="EMBL" id="SLN39087.1"/>
    </source>
</evidence>
<protein>
    <submittedName>
        <fullName evidence="1">Uncharacterized protein</fullName>
    </submittedName>
</protein>
<accession>A0A1X6Z2S6</accession>
<evidence type="ECO:0000313" key="2">
    <source>
        <dbReference type="Proteomes" id="UP000194012"/>
    </source>
</evidence>
<keyword evidence="2" id="KW-1185">Reference proteome</keyword>
<dbReference type="RefSeq" id="WP_139838084.1">
    <property type="nucleotide sequence ID" value="NZ_FWFJ01000012.1"/>
</dbReference>
<name>A0A1X6Z2S6_9RHOB</name>
<dbReference type="EMBL" id="FWFJ01000012">
    <property type="protein sequence ID" value="SLN39087.1"/>
    <property type="molecule type" value="Genomic_DNA"/>
</dbReference>
<dbReference type="AlphaFoldDB" id="A0A1X6Z2S6"/>
<organism evidence="1 2">
    <name type="scientific">Roseovarius gaetbuli</name>
    <dbReference type="NCBI Taxonomy" id="1356575"/>
    <lineage>
        <taxon>Bacteria</taxon>
        <taxon>Pseudomonadati</taxon>
        <taxon>Pseudomonadota</taxon>
        <taxon>Alphaproteobacteria</taxon>
        <taxon>Rhodobacterales</taxon>
        <taxon>Roseobacteraceae</taxon>
        <taxon>Roseovarius</taxon>
    </lineage>
</organism>
<sequence length="230" mass="25928">MNNSAFNGSEIALSKPLAGLELPITVSPSKDFRETFDRESEPVTFGQVAKFLSVPFRDEGMTAEEFSKLTPEDKRKRDGVAGHWLPGRARSSEDLISNYSHSYFVFDVLDWRREEFEELIRICLIPDAFAVIMHSLRGHTPDNPRVRIIYPLFTPISLSEAYLAQPKVPELLCHLGLSGRVVGERLSEVDRSLELPNVSCDEDYWFRTIEGTPIFADTILEMLSGGVGPH</sequence>
<proteinExistence type="predicted"/>
<reference evidence="2" key="1">
    <citation type="submission" date="2017-03" db="EMBL/GenBank/DDBJ databases">
        <authorList>
            <person name="Rodrigo-Torres L."/>
            <person name="Arahal R.D."/>
            <person name="Lucena T."/>
        </authorList>
    </citation>
    <scope>NUCLEOTIDE SEQUENCE [LARGE SCALE GENOMIC DNA]</scope>
    <source>
        <strain evidence="2">CECT 8370</strain>
    </source>
</reference>